<name>A0A917LIV6_9BACI</name>
<dbReference type="GO" id="GO:0030420">
    <property type="term" value="P:establishment of competence for transformation"/>
    <property type="evidence" value="ECO:0007669"/>
    <property type="project" value="InterPro"/>
</dbReference>
<dbReference type="EMBL" id="BMJT01000007">
    <property type="protein sequence ID" value="GGG28192.1"/>
    <property type="molecule type" value="Genomic_DNA"/>
</dbReference>
<dbReference type="AlphaFoldDB" id="A0A917LIV6"/>
<dbReference type="Proteomes" id="UP000616608">
    <property type="component" value="Unassembled WGS sequence"/>
</dbReference>
<reference evidence="1" key="1">
    <citation type="journal article" date="2014" name="Int. J. Syst. Evol. Microbiol.">
        <title>Complete genome sequence of Corynebacterium casei LMG S-19264T (=DSM 44701T), isolated from a smear-ripened cheese.</title>
        <authorList>
            <consortium name="US DOE Joint Genome Institute (JGI-PGF)"/>
            <person name="Walter F."/>
            <person name="Albersmeier A."/>
            <person name="Kalinowski J."/>
            <person name="Ruckert C."/>
        </authorList>
    </citation>
    <scope>NUCLEOTIDE SEQUENCE</scope>
    <source>
        <strain evidence="1">CGMCC 1.15760</strain>
    </source>
</reference>
<dbReference type="InterPro" id="IPR010461">
    <property type="entry name" value="ComK"/>
</dbReference>
<sequence>MLVWYKNDIASPMVTKEILLIEPCMHSNYLARIITKNDKFYTTHSPVTIIDKMCLANGSSLAGRLSGSRHILGVKRLPPLFIGGTPVFAIQLKMSQEKTLYLFTLDFKTYPAAEKGSYLELDDNGYRVYVKASLATIARKCLEVGYLMLKL</sequence>
<proteinExistence type="predicted"/>
<organism evidence="1 2">
    <name type="scientific">Lysinibacillus alkalisoli</name>
    <dbReference type="NCBI Taxonomy" id="1911548"/>
    <lineage>
        <taxon>Bacteria</taxon>
        <taxon>Bacillati</taxon>
        <taxon>Bacillota</taxon>
        <taxon>Bacilli</taxon>
        <taxon>Bacillales</taxon>
        <taxon>Bacillaceae</taxon>
        <taxon>Lysinibacillus</taxon>
    </lineage>
</organism>
<evidence type="ECO:0000313" key="2">
    <source>
        <dbReference type="Proteomes" id="UP000616608"/>
    </source>
</evidence>
<accession>A0A917LIV6</accession>
<comment type="caution">
    <text evidence="1">The sequence shown here is derived from an EMBL/GenBank/DDBJ whole genome shotgun (WGS) entry which is preliminary data.</text>
</comment>
<reference evidence="1" key="2">
    <citation type="submission" date="2020-09" db="EMBL/GenBank/DDBJ databases">
        <authorList>
            <person name="Sun Q."/>
            <person name="Zhou Y."/>
        </authorList>
    </citation>
    <scope>NUCLEOTIDE SEQUENCE</scope>
    <source>
        <strain evidence="1">CGMCC 1.15760</strain>
    </source>
</reference>
<keyword evidence="2" id="KW-1185">Reference proteome</keyword>
<dbReference type="RefSeq" id="WP_188615257.1">
    <property type="nucleotide sequence ID" value="NZ_BMJT01000007.1"/>
</dbReference>
<protein>
    <recommendedName>
        <fullName evidence="3">Competence protein</fullName>
    </recommendedName>
</protein>
<gene>
    <name evidence="1" type="ORF">GCM10007425_23590</name>
</gene>
<evidence type="ECO:0000313" key="1">
    <source>
        <dbReference type="EMBL" id="GGG28192.1"/>
    </source>
</evidence>
<dbReference type="Pfam" id="PF06338">
    <property type="entry name" value="ComK"/>
    <property type="match status" value="1"/>
</dbReference>
<evidence type="ECO:0008006" key="3">
    <source>
        <dbReference type="Google" id="ProtNLM"/>
    </source>
</evidence>